<gene>
    <name evidence="2" type="ORF">OCTVUL_1B002990</name>
</gene>
<feature type="compositionally biased region" description="Polar residues" evidence="1">
    <location>
        <begin position="122"/>
        <end position="131"/>
    </location>
</feature>
<feature type="region of interest" description="Disordered" evidence="1">
    <location>
        <begin position="120"/>
        <end position="180"/>
    </location>
</feature>
<dbReference type="EMBL" id="OX597826">
    <property type="protein sequence ID" value="CAI9731551.1"/>
    <property type="molecule type" value="Genomic_DNA"/>
</dbReference>
<feature type="region of interest" description="Disordered" evidence="1">
    <location>
        <begin position="194"/>
        <end position="215"/>
    </location>
</feature>
<feature type="compositionally biased region" description="Polar residues" evidence="1">
    <location>
        <begin position="199"/>
        <end position="215"/>
    </location>
</feature>
<organism evidence="2 3">
    <name type="scientific">Octopus vulgaris</name>
    <name type="common">Common octopus</name>
    <dbReference type="NCBI Taxonomy" id="6645"/>
    <lineage>
        <taxon>Eukaryota</taxon>
        <taxon>Metazoa</taxon>
        <taxon>Spiralia</taxon>
        <taxon>Lophotrochozoa</taxon>
        <taxon>Mollusca</taxon>
        <taxon>Cephalopoda</taxon>
        <taxon>Coleoidea</taxon>
        <taxon>Octopodiformes</taxon>
        <taxon>Octopoda</taxon>
        <taxon>Incirrata</taxon>
        <taxon>Octopodidae</taxon>
        <taxon>Octopus</taxon>
    </lineage>
</organism>
<evidence type="ECO:0000313" key="3">
    <source>
        <dbReference type="Proteomes" id="UP001162480"/>
    </source>
</evidence>
<protein>
    <submittedName>
        <fullName evidence="2">Uncharacterized protein</fullName>
    </submittedName>
</protein>
<reference evidence="2" key="1">
    <citation type="submission" date="2023-08" db="EMBL/GenBank/DDBJ databases">
        <authorList>
            <person name="Alioto T."/>
            <person name="Alioto T."/>
            <person name="Gomez Garrido J."/>
        </authorList>
    </citation>
    <scope>NUCLEOTIDE SEQUENCE</scope>
</reference>
<accession>A0AA36BBU2</accession>
<evidence type="ECO:0000256" key="1">
    <source>
        <dbReference type="SAM" id="MobiDB-lite"/>
    </source>
</evidence>
<evidence type="ECO:0000313" key="2">
    <source>
        <dbReference type="EMBL" id="CAI9731551.1"/>
    </source>
</evidence>
<dbReference type="Proteomes" id="UP001162480">
    <property type="component" value="Chromosome 13"/>
</dbReference>
<feature type="compositionally biased region" description="Polar residues" evidence="1">
    <location>
        <begin position="140"/>
        <end position="160"/>
    </location>
</feature>
<dbReference type="AlphaFoldDB" id="A0AA36BBU2"/>
<sequence>MGRQNKTAMVSSADEPCDKTGRCPTIERCPANHICHLCTKLENSFPSKWVECSKCRVSICFQCATNFQKIPGQKKGHHTSMMDKLHCLTCVATCVSPATIAAEQQQQIPTTVSSAAIAAEQQKPTTLSPKTSPVDEEQQQKLNPPVSSSPVTLQQQQQKSAIHVEEQQKQKLKPPMSSSPIALRQQKLIIPSEVHQQEQKPTMPSSPDASQLKQRSTISTEVAEIRRMISALSREVAGLRTSVCPKTRTEGSYRSALLSNLPVARTERQRIEGVAEPATHELIAIGVPEDVVDLQAFIGNTAKDLSCVPSKSASRLGRPGSKPRLIRLLFTSSTEARTFHLAADRARRDNIINFRTRLGLPPDHCIGNDAKPKHFYYDFRFSYNIIDRIVFLFLHSSAVLSAAVLAAATVVTALIVVTIFVDIQQICAFCVEIFLIAINSERWFQIFNKPITGSLPFC</sequence>
<keyword evidence="3" id="KW-1185">Reference proteome</keyword>
<proteinExistence type="predicted"/>
<name>A0AA36BBU2_OCTVU</name>